<evidence type="ECO:0000256" key="3">
    <source>
        <dbReference type="ARBA" id="ARBA00022840"/>
    </source>
</evidence>
<dbReference type="FunFam" id="3.40.50.300:FF:000398">
    <property type="entry name" value="Type IV pilus assembly ATPase PilB"/>
    <property type="match status" value="1"/>
</dbReference>
<dbReference type="InterPro" id="IPR001482">
    <property type="entry name" value="T2SS/T4SS_dom"/>
</dbReference>
<dbReference type="InterPro" id="IPR003593">
    <property type="entry name" value="AAA+_ATPase"/>
</dbReference>
<dbReference type="GO" id="GO:0005524">
    <property type="term" value="F:ATP binding"/>
    <property type="evidence" value="ECO:0007669"/>
    <property type="project" value="UniProtKB-KW"/>
</dbReference>
<sequence>MLKSKEIISEEQLDKALKYQKKLSIRLGEALTEMGFADAEEITRSLAEQFGFQVVNPMATPIPEDTINTIPKNIAKKHNIIPVARQDGLIIIAMSDPLDISTLEDLRFTLNINVECVLATKNNIEDAFKKYYDKERAVSFDGYLEGFKSILDGTDKAFDYTIGTEEEVEAPIVKLVTYIIDEAVKTRASDIHIEPLPSKTRIRYRIDGVCQEVHSIKNRIHEALISRIKILSHIDITEKRKPQDGRISSEVGDKPIDIRVSTIPTTCGESIVMRILEKSTVLVQLKNMGFSDYDYDNFKGILKKPNGIFLITGPTGSGKSTTLYASLNKVDRSEKKIITVEDPIEYNLSGINQCQVNETIGLSFPSILRSVLRQDPNIIVIGEIRDAETAEIAVTSALTGHLVLSTLHTNDAPSAITRLADMGIKPFLISSSIQAVLAQRLVRVICPKCKVPHKIEKDVLAALNINNNDLEDTEFFHGTGCEHCNRTGYRGRKPIFELMCINSEIREAIFKSKGTHELRKIAHSNGMSTLAEDGLRLARAQITTLEEVMRVSALDSD</sequence>
<dbReference type="PANTHER" id="PTHR30258">
    <property type="entry name" value="TYPE II SECRETION SYSTEM PROTEIN GSPE-RELATED"/>
    <property type="match status" value="1"/>
</dbReference>
<dbReference type="InterPro" id="IPR037257">
    <property type="entry name" value="T2SS_E_N_sf"/>
</dbReference>
<keyword evidence="3" id="KW-0067">ATP-binding</keyword>
<dbReference type="FunFam" id="3.30.450.90:FF:000001">
    <property type="entry name" value="Type II secretion system ATPase GspE"/>
    <property type="match status" value="1"/>
</dbReference>
<feature type="domain" description="AAA+ ATPase" evidence="4">
    <location>
        <begin position="305"/>
        <end position="428"/>
    </location>
</feature>
<reference evidence="5" key="1">
    <citation type="journal article" date="2021" name="ISME J.">
        <title>Fine-scale metabolic discontinuity in a stratified prokaryote microbiome of a Red Sea deep halocline.</title>
        <authorList>
            <person name="Michoud G."/>
            <person name="Ngugi D.K."/>
            <person name="Barozzi A."/>
            <person name="Merlino G."/>
            <person name="Calleja M.L."/>
            <person name="Delgado-Huertas A."/>
            <person name="Moran X.A.G."/>
            <person name="Daffonchio D."/>
        </authorList>
    </citation>
    <scope>NUCLEOTIDE SEQUENCE</scope>
    <source>
        <strain evidence="5">SuakinDeep_MAG55_1</strain>
    </source>
</reference>
<protein>
    <recommendedName>
        <fullName evidence="4">AAA+ ATPase domain-containing protein</fullName>
    </recommendedName>
</protein>
<dbReference type="CDD" id="cd01129">
    <property type="entry name" value="PulE-GspE-like"/>
    <property type="match status" value="1"/>
</dbReference>
<dbReference type="EMBL" id="JAANXD010000033">
    <property type="protein sequence ID" value="MBS1257724.1"/>
    <property type="molecule type" value="Genomic_DNA"/>
</dbReference>
<dbReference type="Pfam" id="PF00437">
    <property type="entry name" value="T2SSE"/>
    <property type="match status" value="1"/>
</dbReference>
<comment type="caution">
    <text evidence="5">The sequence shown here is derived from an EMBL/GenBank/DDBJ whole genome shotgun (WGS) entry which is preliminary data.</text>
</comment>
<dbReference type="InterPro" id="IPR007831">
    <property type="entry name" value="T2SS_GspE_N"/>
</dbReference>
<dbReference type="AlphaFoldDB" id="A0A941W1X9"/>
<dbReference type="GO" id="GO:0016887">
    <property type="term" value="F:ATP hydrolysis activity"/>
    <property type="evidence" value="ECO:0007669"/>
    <property type="project" value="TreeGrafter"/>
</dbReference>
<evidence type="ECO:0000256" key="2">
    <source>
        <dbReference type="ARBA" id="ARBA00022741"/>
    </source>
</evidence>
<dbReference type="Gene3D" id="3.30.300.160">
    <property type="entry name" value="Type II secretion system, protein E, N-terminal domain"/>
    <property type="match status" value="1"/>
</dbReference>
<dbReference type="FunFam" id="3.30.300.160:FF:000002">
    <property type="entry name" value="Type II secretion system protein E"/>
    <property type="match status" value="1"/>
</dbReference>
<gene>
    <name evidence="5" type="ORF">MAG551_00769</name>
</gene>
<evidence type="ECO:0000256" key="1">
    <source>
        <dbReference type="ARBA" id="ARBA00006611"/>
    </source>
</evidence>
<name>A0A941W1X9_9BACT</name>
<organism evidence="5 6">
    <name type="scientific">Candidatus Scalindua arabica</name>
    <dbReference type="NCBI Taxonomy" id="1127984"/>
    <lineage>
        <taxon>Bacteria</taxon>
        <taxon>Pseudomonadati</taxon>
        <taxon>Planctomycetota</taxon>
        <taxon>Candidatus Brocadiia</taxon>
        <taxon>Candidatus Brocadiales</taxon>
        <taxon>Candidatus Scalinduaceae</taxon>
        <taxon>Candidatus Scalindua</taxon>
    </lineage>
</organism>
<evidence type="ECO:0000313" key="5">
    <source>
        <dbReference type="EMBL" id="MBS1257724.1"/>
    </source>
</evidence>
<dbReference type="PANTHER" id="PTHR30258:SF1">
    <property type="entry name" value="PROTEIN TRANSPORT PROTEIN HOFB HOMOLOG"/>
    <property type="match status" value="1"/>
</dbReference>
<dbReference type="SUPFAM" id="SSF160246">
    <property type="entry name" value="EspE N-terminal domain-like"/>
    <property type="match status" value="1"/>
</dbReference>
<dbReference type="InterPro" id="IPR027417">
    <property type="entry name" value="P-loop_NTPase"/>
</dbReference>
<dbReference type="SMART" id="SM00382">
    <property type="entry name" value="AAA"/>
    <property type="match status" value="1"/>
</dbReference>
<dbReference type="Gene3D" id="3.40.50.300">
    <property type="entry name" value="P-loop containing nucleotide triphosphate hydrolases"/>
    <property type="match status" value="1"/>
</dbReference>
<dbReference type="GO" id="GO:0005886">
    <property type="term" value="C:plasma membrane"/>
    <property type="evidence" value="ECO:0007669"/>
    <property type="project" value="TreeGrafter"/>
</dbReference>
<keyword evidence="2" id="KW-0547">Nucleotide-binding</keyword>
<evidence type="ECO:0000259" key="4">
    <source>
        <dbReference type="SMART" id="SM00382"/>
    </source>
</evidence>
<accession>A0A941W1X9</accession>
<dbReference type="Gene3D" id="3.30.450.90">
    <property type="match status" value="1"/>
</dbReference>
<proteinExistence type="inferred from homology"/>
<evidence type="ECO:0000313" key="6">
    <source>
        <dbReference type="Proteomes" id="UP000722750"/>
    </source>
</evidence>
<dbReference type="Proteomes" id="UP000722750">
    <property type="component" value="Unassembled WGS sequence"/>
</dbReference>
<comment type="similarity">
    <text evidence="1">Belongs to the GSP E family.</text>
</comment>
<dbReference type="Pfam" id="PF05157">
    <property type="entry name" value="MshEN"/>
    <property type="match status" value="1"/>
</dbReference>
<dbReference type="SUPFAM" id="SSF52540">
    <property type="entry name" value="P-loop containing nucleoside triphosphate hydrolases"/>
    <property type="match status" value="1"/>
</dbReference>